<evidence type="ECO:0000313" key="4">
    <source>
        <dbReference type="EMBL" id="MBC6492685.1"/>
    </source>
</evidence>
<sequence>MKWGVLAILLAWVHTGWTQNTIGLPRIINYTQEQLLGGNQTWDIRQDSTGRMFFANNEGLLSFDGNYWKVFPLPNKTILRSINLDDRGRIYAGGQGEIGYFEPDATGNLRYHSLLSYLPANQRVFADIWDIEILGPAVFFRAFDRIMEWNNGQMQVYPPRSEWVSLKKTGNRLLAQDAQNGLMEWRQQQWQPLKRSEILIGKTLNGLVQTGRDSILLLTLRDGAFLLSGDSLQAYAAIPPGFFASDLIAATALNEEEFVVATSSHGCVVLNAKGQVIQQISRKEGLQNNNSITVFLDRDRNLWAGLVSGISFIAYNSAIKYIHPNTENELAGFGARIFGNRLYLASPDGVYQVPLDPGLPDLSFSRGEFSLIRNSGGQVWRIDEVNQQLLMAHNYGTYLLDADKAVQLAPEPAWLFVPLSPVQPAEEILVGNYTGLKKLRYQNGQFSNAGNLKGLYESLRFLTIDHENRIWASHPYRGIYQIILGADGQSYEARLYTEKDGLPSSLGNHVFKVRNRVIFATEKGAYEFDAASGRFVPSSFLQPALGNIELRYLQEDGAGNIWFVSGKKLGIVEWNRGDSAKPGITYFPELTGHILSGFEQVYPYNANNVFIASEKGLIHMNPGKYRKNRLSLTVSLGGIRAMGGKDSIVYGGYGQPVASSLPSSFNAFHFEFSSPAYGLAGIIEYSYQLVGFDNNWSNWSTKTEKDYTNLTHGQYTFRVKARNNLGQESTPVSYSFTVLPPWYLSVYAYLLYLALLGCGIYLLVRWQRHKLLQQRLKYEEKQRQLEILHQLEIEQSEKAIIQLHNEKLAAEVRYKNKELADTSLHLVERTDALAKVKEELQKLYKSSDGNMGLKKALQMVSDMEKNHESWDRFAARFDEINNDFLKKIRERYPVLTSNDLKLCAYLQLNMSSKEIAQLLNISLRGVEIGRYRLRKKLQLPTEKSITDFLNEISQVE</sequence>
<dbReference type="Pfam" id="PF07495">
    <property type="entry name" value="Y_Y_Y"/>
    <property type="match status" value="1"/>
</dbReference>
<feature type="domain" description="Two component regulator three Y" evidence="3">
    <location>
        <begin position="677"/>
        <end position="738"/>
    </location>
</feature>
<evidence type="ECO:0000256" key="1">
    <source>
        <dbReference type="ARBA" id="ARBA00022553"/>
    </source>
</evidence>
<protein>
    <recommendedName>
        <fullName evidence="3">Two component regulator three Y domain-containing protein</fullName>
    </recommendedName>
</protein>
<dbReference type="RefSeq" id="WP_187258008.1">
    <property type="nucleotide sequence ID" value="NZ_JBHULF010000019.1"/>
</dbReference>
<evidence type="ECO:0000259" key="3">
    <source>
        <dbReference type="Pfam" id="PF07495"/>
    </source>
</evidence>
<dbReference type="Proteomes" id="UP000765802">
    <property type="component" value="Unassembled WGS sequence"/>
</dbReference>
<dbReference type="InterPro" id="IPR016032">
    <property type="entry name" value="Sig_transdc_resp-reg_C-effctor"/>
</dbReference>
<dbReference type="Gene3D" id="1.10.10.10">
    <property type="entry name" value="Winged helix-like DNA-binding domain superfamily/Winged helix DNA-binding domain"/>
    <property type="match status" value="1"/>
</dbReference>
<dbReference type="SUPFAM" id="SSF63829">
    <property type="entry name" value="Calcium-dependent phosphotriesterase"/>
    <property type="match status" value="1"/>
</dbReference>
<keyword evidence="1" id="KW-0597">Phosphoprotein</keyword>
<evidence type="ECO:0000313" key="5">
    <source>
        <dbReference type="Proteomes" id="UP000765802"/>
    </source>
</evidence>
<comment type="caution">
    <text evidence="4">The sequence shown here is derived from an EMBL/GenBank/DDBJ whole genome shotgun (WGS) entry which is preliminary data.</text>
</comment>
<feature type="transmembrane region" description="Helical" evidence="2">
    <location>
        <begin position="742"/>
        <end position="764"/>
    </location>
</feature>
<dbReference type="InterPro" id="IPR011123">
    <property type="entry name" value="Y_Y_Y"/>
</dbReference>
<dbReference type="InterPro" id="IPR036388">
    <property type="entry name" value="WH-like_DNA-bd_sf"/>
</dbReference>
<evidence type="ECO:0000256" key="2">
    <source>
        <dbReference type="SAM" id="Phobius"/>
    </source>
</evidence>
<dbReference type="SUPFAM" id="SSF46894">
    <property type="entry name" value="C-terminal effector domain of the bipartite response regulators"/>
    <property type="match status" value="1"/>
</dbReference>
<dbReference type="EMBL" id="MBUA01000029">
    <property type="protein sequence ID" value="MBC6492685.1"/>
    <property type="molecule type" value="Genomic_DNA"/>
</dbReference>
<proteinExistence type="predicted"/>
<gene>
    <name evidence="4" type="ORF">BC349_16635</name>
</gene>
<dbReference type="PANTHER" id="PTHR43547">
    <property type="entry name" value="TWO-COMPONENT HISTIDINE KINASE"/>
    <property type="match status" value="1"/>
</dbReference>
<dbReference type="InterPro" id="IPR013783">
    <property type="entry name" value="Ig-like_fold"/>
</dbReference>
<dbReference type="PANTHER" id="PTHR43547:SF2">
    <property type="entry name" value="HYBRID SIGNAL TRANSDUCTION HISTIDINE KINASE C"/>
    <property type="match status" value="1"/>
</dbReference>
<accession>A0ABR7MD40</accession>
<organism evidence="4 5">
    <name type="scientific">Flavihumibacter stibioxidans</name>
    <dbReference type="NCBI Taxonomy" id="1834163"/>
    <lineage>
        <taxon>Bacteria</taxon>
        <taxon>Pseudomonadati</taxon>
        <taxon>Bacteroidota</taxon>
        <taxon>Chitinophagia</taxon>
        <taxon>Chitinophagales</taxon>
        <taxon>Chitinophagaceae</taxon>
        <taxon>Flavihumibacter</taxon>
    </lineage>
</organism>
<dbReference type="InterPro" id="IPR015943">
    <property type="entry name" value="WD40/YVTN_repeat-like_dom_sf"/>
</dbReference>
<dbReference type="Gene3D" id="2.130.10.10">
    <property type="entry name" value="YVTN repeat-like/Quinoprotein amine dehydrogenase"/>
    <property type="match status" value="2"/>
</dbReference>
<keyword evidence="2" id="KW-1133">Transmembrane helix</keyword>
<reference evidence="4 5" key="1">
    <citation type="submission" date="2016-07" db="EMBL/GenBank/DDBJ databases">
        <title>Genome analysis of Flavihumibacter stibioxidans YS-17.</title>
        <authorList>
            <person name="Shi K."/>
            <person name="Han Y."/>
            <person name="Wang G."/>
        </authorList>
    </citation>
    <scope>NUCLEOTIDE SEQUENCE [LARGE SCALE GENOMIC DNA]</scope>
    <source>
        <strain evidence="4 5">YS-17</strain>
    </source>
</reference>
<keyword evidence="2" id="KW-0472">Membrane</keyword>
<keyword evidence="5" id="KW-1185">Reference proteome</keyword>
<keyword evidence="2" id="KW-0812">Transmembrane</keyword>
<dbReference type="Gene3D" id="2.60.40.10">
    <property type="entry name" value="Immunoglobulins"/>
    <property type="match status" value="1"/>
</dbReference>
<name>A0ABR7MD40_9BACT</name>